<dbReference type="AlphaFoldDB" id="A0A0F9MGH9"/>
<gene>
    <name evidence="2" type="ORF">LCGC14_1463000</name>
</gene>
<proteinExistence type="predicted"/>
<comment type="caution">
    <text evidence="2">The sequence shown here is derived from an EMBL/GenBank/DDBJ whole genome shotgun (WGS) entry which is preliminary data.</text>
</comment>
<keyword evidence="1" id="KW-0812">Transmembrane</keyword>
<protein>
    <submittedName>
        <fullName evidence="2">Uncharacterized protein</fullName>
    </submittedName>
</protein>
<keyword evidence="1" id="KW-1133">Transmembrane helix</keyword>
<organism evidence="2">
    <name type="scientific">marine sediment metagenome</name>
    <dbReference type="NCBI Taxonomy" id="412755"/>
    <lineage>
        <taxon>unclassified sequences</taxon>
        <taxon>metagenomes</taxon>
        <taxon>ecological metagenomes</taxon>
    </lineage>
</organism>
<accession>A0A0F9MGH9</accession>
<name>A0A0F9MGH9_9ZZZZ</name>
<evidence type="ECO:0000256" key="1">
    <source>
        <dbReference type="SAM" id="Phobius"/>
    </source>
</evidence>
<evidence type="ECO:0000313" key="2">
    <source>
        <dbReference type="EMBL" id="KKM68222.1"/>
    </source>
</evidence>
<sequence>MTYEILAFVGLVAAALMGGLWWGERGRRVSAERWITTGAPDKVEATTMVPSRDAEDRFEQASGEATDEMIERGMKELKADADLAGVEVNDEQLRKEVVQMLAGDDVLAE</sequence>
<dbReference type="EMBL" id="LAZR01010207">
    <property type="protein sequence ID" value="KKM68222.1"/>
    <property type="molecule type" value="Genomic_DNA"/>
</dbReference>
<feature type="transmembrane region" description="Helical" evidence="1">
    <location>
        <begin position="6"/>
        <end position="23"/>
    </location>
</feature>
<reference evidence="2" key="1">
    <citation type="journal article" date="2015" name="Nature">
        <title>Complex archaea that bridge the gap between prokaryotes and eukaryotes.</title>
        <authorList>
            <person name="Spang A."/>
            <person name="Saw J.H."/>
            <person name="Jorgensen S.L."/>
            <person name="Zaremba-Niedzwiedzka K."/>
            <person name="Martijn J."/>
            <person name="Lind A.E."/>
            <person name="van Eijk R."/>
            <person name="Schleper C."/>
            <person name="Guy L."/>
            <person name="Ettema T.J."/>
        </authorList>
    </citation>
    <scope>NUCLEOTIDE SEQUENCE</scope>
</reference>
<keyword evidence="1" id="KW-0472">Membrane</keyword>